<keyword evidence="2" id="KW-0547">Nucleotide-binding</keyword>
<protein>
    <recommendedName>
        <fullName evidence="7">Heat shock 70 kDa protein 12A</fullName>
    </recommendedName>
</protein>
<evidence type="ECO:0000256" key="4">
    <source>
        <dbReference type="SAM" id="SignalP"/>
    </source>
</evidence>
<sequence>MSFLSNSVSFIIAIDLGTAFSGYAFNITPRNKDISPQVKRWGQEKGLDTPKAPTCVLFDQQQNFQSFGYKARHTYLKMKAAEAKQSYYFENFKMSLYGKVKLSIVAANGSTMKALTVFTEALRFLKEDALKTISTNANNQKFLPSDFTWVLTVPAIWDNSAKQFMREAATQAGIVSKGSEEKLVIALEPEAASIWCKKLPADGFLSDNHSRTALQKTPGTQYIVVDCGGGTIDITVHEVLRGGALKELHKASGNDMGGQNVDRKFKEFLREIFCDGVWDEFEANHPGEVQKLMYDFTYMKQEDEEASLSCPYSLIKVAEKKKDIDDFFDKIKGVSWSNGLIQISQEKMRSFFEESLSGITDSIREILKKKIEIKYILLVGGYALSKVLRDHIKNQFGSQYEVLCPHLPQEVVMKGALMFGTDRAVIASRKSVYTYGYGYCERFDASKHREDKKFTTSEGDWCTDLFSKMVEVDEDVAVDETKKYIFSPVEPNQRAMRMRFFCTDRPNLTYIDDWGAEQVGQFIVDMPDTTGGSARQVKMEVIFGQTEITAKATDLLSNSEGKVTIDFTSNRDIRDNMFKS</sequence>
<organism evidence="5 6">
    <name type="scientific">Neogobius melanostomus</name>
    <name type="common">round goby</name>
    <dbReference type="NCBI Taxonomy" id="47308"/>
    <lineage>
        <taxon>Eukaryota</taxon>
        <taxon>Metazoa</taxon>
        <taxon>Chordata</taxon>
        <taxon>Craniata</taxon>
        <taxon>Vertebrata</taxon>
        <taxon>Euteleostomi</taxon>
        <taxon>Actinopterygii</taxon>
        <taxon>Neopterygii</taxon>
        <taxon>Teleostei</taxon>
        <taxon>Neoteleostei</taxon>
        <taxon>Acanthomorphata</taxon>
        <taxon>Gobiaria</taxon>
        <taxon>Gobiiformes</taxon>
        <taxon>Gobioidei</taxon>
        <taxon>Gobiidae</taxon>
        <taxon>Benthophilinae</taxon>
        <taxon>Neogobiini</taxon>
        <taxon>Neogobius</taxon>
    </lineage>
</organism>
<keyword evidence="4" id="KW-0732">Signal</keyword>
<comment type="similarity">
    <text evidence="1">Belongs to the heat shock protein 70 family.</text>
</comment>
<reference evidence="5" key="2">
    <citation type="submission" date="2025-09" db="UniProtKB">
        <authorList>
            <consortium name="Ensembl"/>
        </authorList>
    </citation>
    <scope>IDENTIFICATION</scope>
</reference>
<evidence type="ECO:0000256" key="1">
    <source>
        <dbReference type="ARBA" id="ARBA00007381"/>
    </source>
</evidence>
<feature type="signal peptide" evidence="4">
    <location>
        <begin position="1"/>
        <end position="24"/>
    </location>
</feature>
<dbReference type="InterPro" id="IPR013126">
    <property type="entry name" value="Hsp_70_fam"/>
</dbReference>
<evidence type="ECO:0008006" key="7">
    <source>
        <dbReference type="Google" id="ProtNLM"/>
    </source>
</evidence>
<dbReference type="Proteomes" id="UP000694523">
    <property type="component" value="Unplaced"/>
</dbReference>
<accession>A0A8C6URG3</accession>
<keyword evidence="3" id="KW-0067">ATP-binding</keyword>
<evidence type="ECO:0000256" key="3">
    <source>
        <dbReference type="ARBA" id="ARBA00022840"/>
    </source>
</evidence>
<dbReference type="AlphaFoldDB" id="A0A8C6URG3"/>
<dbReference type="GO" id="GO:0140662">
    <property type="term" value="F:ATP-dependent protein folding chaperone"/>
    <property type="evidence" value="ECO:0007669"/>
    <property type="project" value="InterPro"/>
</dbReference>
<evidence type="ECO:0000256" key="2">
    <source>
        <dbReference type="ARBA" id="ARBA00022741"/>
    </source>
</evidence>
<dbReference type="InterPro" id="IPR043129">
    <property type="entry name" value="ATPase_NBD"/>
</dbReference>
<feature type="chain" id="PRO_5034734506" description="Heat shock 70 kDa protein 12A" evidence="4">
    <location>
        <begin position="25"/>
        <end position="580"/>
    </location>
</feature>
<dbReference type="CDD" id="cd10229">
    <property type="entry name" value="ASKHA_NBD_HSP70_HSPA12"/>
    <property type="match status" value="1"/>
</dbReference>
<dbReference type="SUPFAM" id="SSF53067">
    <property type="entry name" value="Actin-like ATPase domain"/>
    <property type="match status" value="2"/>
</dbReference>
<dbReference type="GO" id="GO:0005524">
    <property type="term" value="F:ATP binding"/>
    <property type="evidence" value="ECO:0007669"/>
    <property type="project" value="UniProtKB-KW"/>
</dbReference>
<evidence type="ECO:0000313" key="5">
    <source>
        <dbReference type="Ensembl" id="ENSNMLP00000036824.1"/>
    </source>
</evidence>
<reference evidence="5" key="1">
    <citation type="submission" date="2025-08" db="UniProtKB">
        <authorList>
            <consortium name="Ensembl"/>
        </authorList>
    </citation>
    <scope>IDENTIFICATION</scope>
</reference>
<dbReference type="PANTHER" id="PTHR14187:SF5">
    <property type="entry name" value="HEAT SHOCK 70 KDA PROTEIN 12A"/>
    <property type="match status" value="1"/>
</dbReference>
<name>A0A8C6URG3_9GOBI</name>
<keyword evidence="6" id="KW-1185">Reference proteome</keyword>
<proteinExistence type="inferred from homology"/>
<evidence type="ECO:0000313" key="6">
    <source>
        <dbReference type="Proteomes" id="UP000694523"/>
    </source>
</evidence>
<dbReference type="Ensembl" id="ENSNMLT00000041021.1">
    <property type="protein sequence ID" value="ENSNMLP00000036824.1"/>
    <property type="gene ID" value="ENSNMLG00000022824.1"/>
</dbReference>
<dbReference type="PANTHER" id="PTHR14187">
    <property type="entry name" value="ALPHA KINASE/ELONGATION FACTOR 2 KINASE"/>
    <property type="match status" value="1"/>
</dbReference>
<dbReference type="Gene3D" id="3.30.420.40">
    <property type="match status" value="2"/>
</dbReference>
<dbReference type="Pfam" id="PF00012">
    <property type="entry name" value="HSP70"/>
    <property type="match status" value="1"/>
</dbReference>